<proteinExistence type="predicted"/>
<name>A0ABP7FZZ7_9MICO</name>
<reference evidence="4" key="1">
    <citation type="journal article" date="2019" name="Int. J. Syst. Evol. Microbiol.">
        <title>The Global Catalogue of Microorganisms (GCM) 10K type strain sequencing project: providing services to taxonomists for standard genome sequencing and annotation.</title>
        <authorList>
            <consortium name="The Broad Institute Genomics Platform"/>
            <consortium name="The Broad Institute Genome Sequencing Center for Infectious Disease"/>
            <person name="Wu L."/>
            <person name="Ma J."/>
        </authorList>
    </citation>
    <scope>NUCLEOTIDE SEQUENCE [LARGE SCALE GENOMIC DNA]</scope>
    <source>
        <strain evidence="4">JCM 16950</strain>
    </source>
</reference>
<feature type="region of interest" description="Disordered" evidence="1">
    <location>
        <begin position="1"/>
        <end position="56"/>
    </location>
</feature>
<keyword evidence="2" id="KW-0472">Membrane</keyword>
<evidence type="ECO:0000313" key="3">
    <source>
        <dbReference type="EMBL" id="GAA3752741.1"/>
    </source>
</evidence>
<dbReference type="RefSeq" id="WP_344779651.1">
    <property type="nucleotide sequence ID" value="NZ_BAABAF010000001.1"/>
</dbReference>
<dbReference type="EMBL" id="BAABAF010000001">
    <property type="protein sequence ID" value="GAA3752741.1"/>
    <property type="molecule type" value="Genomic_DNA"/>
</dbReference>
<keyword evidence="2" id="KW-1133">Transmembrane helix</keyword>
<feature type="transmembrane region" description="Helical" evidence="2">
    <location>
        <begin position="86"/>
        <end position="104"/>
    </location>
</feature>
<keyword evidence="2" id="KW-0812">Transmembrane</keyword>
<sequence length="247" mass="26123">MTSREKHRHTRGQRVPDAPSHESAPSRRAARALPRPAGRVTPDPTPRAGRGSRTAPHRTARLAWPAACWLFVLAAIGVVQLVRVQFFDAAVFFVAAVAVALRALGVLPDPHSRWRLPLPPLAGGAGVLGAAMCFLPRHSPLMQVLVVAAGAIAVALAWPGSTVARPDAPTAYTTGIRNLALAWAAIVIVGCVWELIQFIAGLIHPDATSFALSDLLNPAVATVPGQILFIGVWLAGGVWLMRRGGAR</sequence>
<evidence type="ECO:0000313" key="4">
    <source>
        <dbReference type="Proteomes" id="UP001500540"/>
    </source>
</evidence>
<gene>
    <name evidence="3" type="ORF">GCM10022240_02220</name>
</gene>
<organism evidence="3 4">
    <name type="scientific">Microbacterium kribbense</name>
    <dbReference type="NCBI Taxonomy" id="433645"/>
    <lineage>
        <taxon>Bacteria</taxon>
        <taxon>Bacillati</taxon>
        <taxon>Actinomycetota</taxon>
        <taxon>Actinomycetes</taxon>
        <taxon>Micrococcales</taxon>
        <taxon>Microbacteriaceae</taxon>
        <taxon>Microbacterium</taxon>
    </lineage>
</organism>
<keyword evidence="4" id="KW-1185">Reference proteome</keyword>
<dbReference type="Proteomes" id="UP001500540">
    <property type="component" value="Unassembled WGS sequence"/>
</dbReference>
<feature type="transmembrane region" description="Helical" evidence="2">
    <location>
        <begin position="62"/>
        <end position="80"/>
    </location>
</feature>
<evidence type="ECO:0000256" key="2">
    <source>
        <dbReference type="SAM" id="Phobius"/>
    </source>
</evidence>
<feature type="transmembrane region" description="Helical" evidence="2">
    <location>
        <begin position="141"/>
        <end position="158"/>
    </location>
</feature>
<comment type="caution">
    <text evidence="3">The sequence shown here is derived from an EMBL/GenBank/DDBJ whole genome shotgun (WGS) entry which is preliminary data.</text>
</comment>
<feature type="transmembrane region" description="Helical" evidence="2">
    <location>
        <begin position="179"/>
        <end position="203"/>
    </location>
</feature>
<feature type="compositionally biased region" description="Basic residues" evidence="1">
    <location>
        <begin position="1"/>
        <end position="12"/>
    </location>
</feature>
<feature type="transmembrane region" description="Helical" evidence="2">
    <location>
        <begin position="116"/>
        <end position="135"/>
    </location>
</feature>
<feature type="compositionally biased region" description="Low complexity" evidence="1">
    <location>
        <begin position="21"/>
        <end position="37"/>
    </location>
</feature>
<protein>
    <submittedName>
        <fullName evidence="3">Uncharacterized protein</fullName>
    </submittedName>
</protein>
<evidence type="ECO:0000256" key="1">
    <source>
        <dbReference type="SAM" id="MobiDB-lite"/>
    </source>
</evidence>
<accession>A0ABP7FZZ7</accession>
<feature type="transmembrane region" description="Helical" evidence="2">
    <location>
        <begin position="223"/>
        <end position="241"/>
    </location>
</feature>